<feature type="compositionally biased region" description="Low complexity" evidence="1">
    <location>
        <begin position="210"/>
        <end position="221"/>
    </location>
</feature>
<organism evidence="2 3">
    <name type="scientific">Ophiocordyceps camponoti-floridani</name>
    <dbReference type="NCBI Taxonomy" id="2030778"/>
    <lineage>
        <taxon>Eukaryota</taxon>
        <taxon>Fungi</taxon>
        <taxon>Dikarya</taxon>
        <taxon>Ascomycota</taxon>
        <taxon>Pezizomycotina</taxon>
        <taxon>Sordariomycetes</taxon>
        <taxon>Hypocreomycetidae</taxon>
        <taxon>Hypocreales</taxon>
        <taxon>Ophiocordycipitaceae</taxon>
        <taxon>Ophiocordyceps</taxon>
    </lineage>
</organism>
<gene>
    <name evidence="2" type="ORF">GQ602_000168</name>
</gene>
<feature type="region of interest" description="Disordered" evidence="1">
    <location>
        <begin position="119"/>
        <end position="163"/>
    </location>
</feature>
<evidence type="ECO:0000313" key="3">
    <source>
        <dbReference type="Proteomes" id="UP000562929"/>
    </source>
</evidence>
<dbReference type="Proteomes" id="UP000562929">
    <property type="component" value="Unassembled WGS sequence"/>
</dbReference>
<feature type="region of interest" description="Disordered" evidence="1">
    <location>
        <begin position="180"/>
        <end position="241"/>
    </location>
</feature>
<protein>
    <submittedName>
        <fullName evidence="2">Peroxisomal coenzyme A diphosphatase 1, peroxisomal</fullName>
    </submittedName>
</protein>
<feature type="region of interest" description="Disordered" evidence="1">
    <location>
        <begin position="29"/>
        <end position="71"/>
    </location>
</feature>
<evidence type="ECO:0000256" key="1">
    <source>
        <dbReference type="SAM" id="MobiDB-lite"/>
    </source>
</evidence>
<dbReference type="OrthoDB" id="4928042at2759"/>
<dbReference type="AlphaFoldDB" id="A0A8H4VG63"/>
<proteinExistence type="predicted"/>
<accession>A0A8H4VG63</accession>
<sequence>MMAIMSPPNQAFEASAPALVEVYAQKPLPPLPLKLPLKTRQSKMSSMRDERRSQMSSTPPSRSRRRSSYKIQQLTGYDVFVTDDCSVASDSSSEYSQECEEDWFSLLPLLEAVGEEPANSNSWFDWSEPPSPCPPRTTTRRCDGQAQQRTDEPISRWDPAYGHFSDSKAAGEYHRIATELAATQRRRHDDEEDEDDEAPGKRWLRRRRSMGAGLAMGAGLLPRRRTTSQPVGGQDKGAGDQVRELLQHARERARLRSQRLS</sequence>
<comment type="caution">
    <text evidence="2">The sequence shown here is derived from an EMBL/GenBank/DDBJ whole genome shotgun (WGS) entry which is preliminary data.</text>
</comment>
<reference evidence="2 3" key="1">
    <citation type="journal article" date="2020" name="G3 (Bethesda)">
        <title>Genetic Underpinnings of Host Manipulation by Ophiocordyceps as Revealed by Comparative Transcriptomics.</title>
        <authorList>
            <person name="Will I."/>
            <person name="Das B."/>
            <person name="Trinh T."/>
            <person name="Brachmann A."/>
            <person name="Ohm R.A."/>
            <person name="de Bekker C."/>
        </authorList>
    </citation>
    <scope>NUCLEOTIDE SEQUENCE [LARGE SCALE GENOMIC DNA]</scope>
    <source>
        <strain evidence="2 3">EC05</strain>
    </source>
</reference>
<dbReference type="EMBL" id="JAACLJ010000001">
    <property type="protein sequence ID" value="KAF4594555.1"/>
    <property type="molecule type" value="Genomic_DNA"/>
</dbReference>
<keyword evidence="3" id="KW-1185">Reference proteome</keyword>
<name>A0A8H4VG63_9HYPO</name>
<evidence type="ECO:0000313" key="2">
    <source>
        <dbReference type="EMBL" id="KAF4594555.1"/>
    </source>
</evidence>